<dbReference type="PANTHER" id="PTHR44943:SF4">
    <property type="entry name" value="TPR REPEAT-CONTAINING PROTEIN MJ0798"/>
    <property type="match status" value="1"/>
</dbReference>
<dbReference type="EMBL" id="CAJJDM010000142">
    <property type="protein sequence ID" value="CAD8108896.1"/>
    <property type="molecule type" value="Genomic_DNA"/>
</dbReference>
<sequence length="365" mass="43109">MIQQGNLKLKCQVDEHKEEIDFICYDQFCTGFRLQCFECFKKGIHNNHINDVKKVNTLIQFLENNNKDCDNLIDDLNKCVENVNQSFSQLKRGIRNKYSLLKERLVNLNSCQINDYLNSTIQLNEYKQSIFKIIEEQTKKLTHSFNNLYQQLQLSSFNYYQVDEHDIKLSEDLYQQSIYLIIIYILGLQLYIKKKHNEAIELLDKSIQINPNNKESLYYKGQCLIWLNKYENAITQLDKALAIDTKHVDSLSSKGLCLTTLNKFEDAITWLDKALAIEPKHVISLSYKGYCLKSLKQYDESLKFLNQALSINPNHTFSLGYIGNCLQDQEKYEEALIYYERKLKIYPNDQWTKNQKEFCENQLKK</sequence>
<evidence type="ECO:0000256" key="2">
    <source>
        <dbReference type="ARBA" id="ARBA00022803"/>
    </source>
</evidence>
<evidence type="ECO:0000313" key="5">
    <source>
        <dbReference type="Proteomes" id="UP000688137"/>
    </source>
</evidence>
<keyword evidence="1" id="KW-0677">Repeat</keyword>
<feature type="repeat" description="TPR" evidence="3">
    <location>
        <begin position="282"/>
        <end position="315"/>
    </location>
</feature>
<evidence type="ECO:0000313" key="4">
    <source>
        <dbReference type="EMBL" id="CAD8108896.1"/>
    </source>
</evidence>
<dbReference type="Pfam" id="PF12895">
    <property type="entry name" value="ANAPC3"/>
    <property type="match status" value="2"/>
</dbReference>
<evidence type="ECO:0008006" key="6">
    <source>
        <dbReference type="Google" id="ProtNLM"/>
    </source>
</evidence>
<accession>A0A8S1Q0K6</accession>
<dbReference type="Proteomes" id="UP000688137">
    <property type="component" value="Unassembled WGS sequence"/>
</dbReference>
<feature type="repeat" description="TPR" evidence="3">
    <location>
        <begin position="214"/>
        <end position="247"/>
    </location>
</feature>
<keyword evidence="2 3" id="KW-0802">TPR repeat</keyword>
<name>A0A8S1Q0K6_PARPR</name>
<organism evidence="4 5">
    <name type="scientific">Paramecium primaurelia</name>
    <dbReference type="NCBI Taxonomy" id="5886"/>
    <lineage>
        <taxon>Eukaryota</taxon>
        <taxon>Sar</taxon>
        <taxon>Alveolata</taxon>
        <taxon>Ciliophora</taxon>
        <taxon>Intramacronucleata</taxon>
        <taxon>Oligohymenophorea</taxon>
        <taxon>Peniculida</taxon>
        <taxon>Parameciidae</taxon>
        <taxon>Paramecium</taxon>
    </lineage>
</organism>
<evidence type="ECO:0000256" key="1">
    <source>
        <dbReference type="ARBA" id="ARBA00022737"/>
    </source>
</evidence>
<dbReference type="AlphaFoldDB" id="A0A8S1Q0K6"/>
<dbReference type="SMART" id="SM00028">
    <property type="entry name" value="TPR"/>
    <property type="match status" value="5"/>
</dbReference>
<dbReference type="PROSITE" id="PS50005">
    <property type="entry name" value="TPR"/>
    <property type="match status" value="5"/>
</dbReference>
<reference evidence="4" key="1">
    <citation type="submission" date="2021-01" db="EMBL/GenBank/DDBJ databases">
        <authorList>
            <consortium name="Genoscope - CEA"/>
            <person name="William W."/>
        </authorList>
    </citation>
    <scope>NUCLEOTIDE SEQUENCE</scope>
</reference>
<feature type="repeat" description="TPR" evidence="3">
    <location>
        <begin position="248"/>
        <end position="281"/>
    </location>
</feature>
<dbReference type="InterPro" id="IPR019734">
    <property type="entry name" value="TPR_rpt"/>
</dbReference>
<protein>
    <recommendedName>
        <fullName evidence="6">Tetratricopeptide repeat protein</fullName>
    </recommendedName>
</protein>
<proteinExistence type="predicted"/>
<feature type="repeat" description="TPR" evidence="3">
    <location>
        <begin position="180"/>
        <end position="213"/>
    </location>
</feature>
<gene>
    <name evidence="4" type="ORF">PPRIM_AZ9-3.1.T1380113</name>
</gene>
<dbReference type="InterPro" id="IPR051685">
    <property type="entry name" value="Ycf3/AcsC/BcsC/TPR_MFPF"/>
</dbReference>
<dbReference type="PANTHER" id="PTHR44943">
    <property type="entry name" value="CELLULOSE SYNTHASE OPERON PROTEIN C"/>
    <property type="match status" value="1"/>
</dbReference>
<comment type="caution">
    <text evidence="4">The sequence shown here is derived from an EMBL/GenBank/DDBJ whole genome shotgun (WGS) entry which is preliminary data.</text>
</comment>
<dbReference type="OMA" id="HHTHSED"/>
<evidence type="ECO:0000256" key="3">
    <source>
        <dbReference type="PROSITE-ProRule" id="PRU00339"/>
    </source>
</evidence>
<keyword evidence="5" id="KW-1185">Reference proteome</keyword>
<feature type="repeat" description="TPR" evidence="3">
    <location>
        <begin position="316"/>
        <end position="349"/>
    </location>
</feature>